<dbReference type="PANTHER" id="PTHR20858:SF17">
    <property type="entry name" value="HYDROXYMETHYLPYRIMIDINE_PHOSPHOMETHYLPYRIMIDINE KINASE THI20-RELATED"/>
    <property type="match status" value="1"/>
</dbReference>
<comment type="caution">
    <text evidence="4">The sequence shown here is derived from an EMBL/GenBank/DDBJ whole genome shotgun (WGS) entry which is preliminary data.</text>
</comment>
<sequence length="251" mass="27784">MSKNRPYLLTIAGFDPSGGAGVLADIKTLEQLQVYGLSVLTANTIQTESTFVKTTWIPLDFVLESIRLLLETYPVSAIKIGIVPSLDYLEAVVLSCKKWAPEVKIVWDTVLRSSTAFDFLKIENQMQLYHILKQVDIITPNYQEIVKLIPLGNSIENGALALSDYCAVFLKGGHNKENKGTDDLFIANKKTSLPPTHKVLYEKHGSGCVLATAIAAHLALGEDVYFSCKKAKLYIENYLNSNPTLLGYHYA</sequence>
<evidence type="ECO:0000256" key="1">
    <source>
        <dbReference type="ARBA" id="ARBA00004948"/>
    </source>
</evidence>
<dbReference type="GO" id="GO:0008902">
    <property type="term" value="F:hydroxymethylpyrimidine kinase activity"/>
    <property type="evidence" value="ECO:0007669"/>
    <property type="project" value="UniProtKB-EC"/>
</dbReference>
<dbReference type="InterPro" id="IPR013749">
    <property type="entry name" value="PM/HMP-P_kinase-1"/>
</dbReference>
<dbReference type="RefSeq" id="WP_140999194.1">
    <property type="nucleotide sequence ID" value="NZ_VDCZ01000015.1"/>
</dbReference>
<proteinExistence type="predicted"/>
<dbReference type="SUPFAM" id="SSF53613">
    <property type="entry name" value="Ribokinase-like"/>
    <property type="match status" value="1"/>
</dbReference>
<protein>
    <recommendedName>
        <fullName evidence="2">hydroxymethylpyrimidine kinase</fullName>
        <ecNumber evidence="2">2.7.1.49</ecNumber>
    </recommendedName>
</protein>
<dbReference type="Pfam" id="PF08543">
    <property type="entry name" value="Phos_pyr_kin"/>
    <property type="match status" value="1"/>
</dbReference>
<accession>A0A6I4IWA0</accession>
<dbReference type="GO" id="GO:0005829">
    <property type="term" value="C:cytosol"/>
    <property type="evidence" value="ECO:0007669"/>
    <property type="project" value="TreeGrafter"/>
</dbReference>
<dbReference type="GO" id="GO:0008972">
    <property type="term" value="F:phosphomethylpyrimidine kinase activity"/>
    <property type="evidence" value="ECO:0007669"/>
    <property type="project" value="InterPro"/>
</dbReference>
<dbReference type="GO" id="GO:0009228">
    <property type="term" value="P:thiamine biosynthetic process"/>
    <property type="evidence" value="ECO:0007669"/>
    <property type="project" value="InterPro"/>
</dbReference>
<dbReference type="EC" id="2.7.1.49" evidence="2"/>
<dbReference type="Proteomes" id="UP000431264">
    <property type="component" value="Unassembled WGS sequence"/>
</dbReference>
<keyword evidence="5" id="KW-1185">Reference proteome</keyword>
<evidence type="ECO:0000313" key="4">
    <source>
        <dbReference type="EMBL" id="MVO10768.1"/>
    </source>
</evidence>
<dbReference type="OrthoDB" id="9810880at2"/>
<organism evidence="4 5">
    <name type="scientific">Flavobacterium profundi</name>
    <dbReference type="NCBI Taxonomy" id="1774945"/>
    <lineage>
        <taxon>Bacteria</taxon>
        <taxon>Pseudomonadati</taxon>
        <taxon>Bacteroidota</taxon>
        <taxon>Flavobacteriia</taxon>
        <taxon>Flavobacteriales</taxon>
        <taxon>Flavobacteriaceae</taxon>
        <taxon>Flavobacterium</taxon>
    </lineage>
</organism>
<dbReference type="InterPro" id="IPR029056">
    <property type="entry name" value="Ribokinase-like"/>
</dbReference>
<dbReference type="EMBL" id="WQLW01000015">
    <property type="protein sequence ID" value="MVO10768.1"/>
    <property type="molecule type" value="Genomic_DNA"/>
</dbReference>
<keyword evidence="4" id="KW-0808">Transferase</keyword>
<keyword evidence="4" id="KW-0418">Kinase</keyword>
<evidence type="ECO:0000256" key="2">
    <source>
        <dbReference type="ARBA" id="ARBA00012135"/>
    </source>
</evidence>
<feature type="domain" description="Pyridoxamine kinase/Phosphomethylpyrimidine kinase" evidence="3">
    <location>
        <begin position="15"/>
        <end position="244"/>
    </location>
</feature>
<gene>
    <name evidence="4" type="ORF">GOQ30_16475</name>
</gene>
<evidence type="ECO:0000313" key="5">
    <source>
        <dbReference type="Proteomes" id="UP000431264"/>
    </source>
</evidence>
<reference evidence="5" key="1">
    <citation type="submission" date="2019-05" db="EMBL/GenBank/DDBJ databases">
        <title>Flavobacterium profundi sp. nov., isolated from a deep-sea seamount.</title>
        <authorList>
            <person name="Zhang D.-C."/>
        </authorList>
    </citation>
    <scope>NUCLEOTIDE SEQUENCE [LARGE SCALE GENOMIC DNA]</scope>
    <source>
        <strain evidence="5">TP390</strain>
    </source>
</reference>
<dbReference type="Gene3D" id="3.40.1190.20">
    <property type="match status" value="1"/>
</dbReference>
<dbReference type="InterPro" id="IPR004399">
    <property type="entry name" value="HMP/HMP-P_kinase_dom"/>
</dbReference>
<dbReference type="PANTHER" id="PTHR20858">
    <property type="entry name" value="PHOSPHOMETHYLPYRIMIDINE KINASE"/>
    <property type="match status" value="1"/>
</dbReference>
<evidence type="ECO:0000259" key="3">
    <source>
        <dbReference type="Pfam" id="PF08543"/>
    </source>
</evidence>
<name>A0A6I4IWA0_9FLAO</name>
<dbReference type="AlphaFoldDB" id="A0A6I4IWA0"/>
<dbReference type="CDD" id="cd01169">
    <property type="entry name" value="HMPP_kinase"/>
    <property type="match status" value="1"/>
</dbReference>
<comment type="pathway">
    <text evidence="1">Cofactor biosynthesis; thiamine diphosphate biosynthesis.</text>
</comment>